<dbReference type="InterPro" id="IPR022560">
    <property type="entry name" value="DUF3473"/>
</dbReference>
<evidence type="ECO:0000256" key="3">
    <source>
        <dbReference type="ARBA" id="ARBA00020071"/>
    </source>
</evidence>
<dbReference type="InterPro" id="IPR045235">
    <property type="entry name" value="PuuE_HpPgdA-like"/>
</dbReference>
<evidence type="ECO:0000259" key="5">
    <source>
        <dbReference type="PROSITE" id="PS51677"/>
    </source>
</evidence>
<dbReference type="Proteomes" id="UP000000245">
    <property type="component" value="Chromosome"/>
</dbReference>
<evidence type="ECO:0000313" key="6">
    <source>
        <dbReference type="EMBL" id="ABQ32158.1"/>
    </source>
</evidence>
<gene>
    <name evidence="6" type="ordered locus">Acry_2968</name>
</gene>
<dbReference type="InterPro" id="IPR011330">
    <property type="entry name" value="Glyco_hydro/deAcase_b/a-brl"/>
</dbReference>
<evidence type="ECO:0000256" key="4">
    <source>
        <dbReference type="ARBA" id="ARBA00032976"/>
    </source>
</evidence>
<comment type="function">
    <text evidence="1">Is involved in generating a small heat-stable compound (Nod), an acylated oligomer of N-acetylglucosamine, that stimulates mitosis in various plant protoplasts.</text>
</comment>
<dbReference type="AlphaFoldDB" id="A5G2S6"/>
<dbReference type="PANTHER" id="PTHR47561:SF1">
    <property type="entry name" value="POLYSACCHARIDE DEACETYLASE FAMILY PROTEIN (AFU_ORTHOLOGUE AFUA_6G05030)"/>
    <property type="match status" value="1"/>
</dbReference>
<dbReference type="SUPFAM" id="SSF88713">
    <property type="entry name" value="Glycoside hydrolase/deacetylase"/>
    <property type="match status" value="1"/>
</dbReference>
<dbReference type="PROSITE" id="PS51677">
    <property type="entry name" value="NODB"/>
    <property type="match status" value="1"/>
</dbReference>
<sequence>MSLTGAMTIDVEDYFQVQAFADVIDRESWERWPRRVEANTEWMLEALAARGVHATFFTLGWVAERHRGLVRRIVAAGHELASHGYGHQLVDRIGPEAFRADLARARAALEDAGGVAVIGYRAPTFSIGPHVPWAWEILEETGHRYTSSLFPVKHDLYGTPDAARVPFRPAGSSLWEIPLTTVHGFGRNWPCAGGGYFRLLPYAAYRGAVRHLHRREGRPQIFYTHPWELDPGQPHIPQARLSARFRHRVNLGRMKTRFAALLEDFAWDRMDRVYADLLDPSRPC</sequence>
<dbReference type="GO" id="GO:0016810">
    <property type="term" value="F:hydrolase activity, acting on carbon-nitrogen (but not peptide) bonds"/>
    <property type="evidence" value="ECO:0007669"/>
    <property type="project" value="InterPro"/>
</dbReference>
<organism evidence="6 7">
    <name type="scientific">Acidiphilium cryptum (strain JF-5)</name>
    <dbReference type="NCBI Taxonomy" id="349163"/>
    <lineage>
        <taxon>Bacteria</taxon>
        <taxon>Pseudomonadati</taxon>
        <taxon>Pseudomonadota</taxon>
        <taxon>Alphaproteobacteria</taxon>
        <taxon>Acetobacterales</taxon>
        <taxon>Acidocellaceae</taxon>
        <taxon>Acidiphilium</taxon>
    </lineage>
</organism>
<accession>A5G2S6</accession>
<proteinExistence type="inferred from homology"/>
<protein>
    <recommendedName>
        <fullName evidence="3">Chitooligosaccharide deacetylase</fullName>
    </recommendedName>
    <alternativeName>
        <fullName evidence="4">Nodulation protein B</fullName>
    </alternativeName>
</protein>
<feature type="domain" description="NodB homology" evidence="5">
    <location>
        <begin position="18"/>
        <end position="284"/>
    </location>
</feature>
<dbReference type="InterPro" id="IPR014344">
    <property type="entry name" value="XrtA_polysacc_deacetyl"/>
</dbReference>
<dbReference type="EMBL" id="CP000697">
    <property type="protein sequence ID" value="ABQ32158.1"/>
    <property type="molecule type" value="Genomic_DNA"/>
</dbReference>
<dbReference type="Gene3D" id="3.20.20.370">
    <property type="entry name" value="Glycoside hydrolase/deacetylase"/>
    <property type="match status" value="1"/>
</dbReference>
<dbReference type="KEGG" id="acr:Acry_2968"/>
<keyword evidence="7" id="KW-1185">Reference proteome</keyword>
<dbReference type="STRING" id="349163.Acry_2968"/>
<dbReference type="Pfam" id="PF01522">
    <property type="entry name" value="Polysacc_deac_1"/>
    <property type="match status" value="1"/>
</dbReference>
<dbReference type="RefSeq" id="WP_012040446.1">
    <property type="nucleotide sequence ID" value="NC_009484.1"/>
</dbReference>
<dbReference type="NCBIfam" id="TIGR03006">
    <property type="entry name" value="pepcterm_polyde"/>
    <property type="match status" value="1"/>
</dbReference>
<comment type="similarity">
    <text evidence="2">Belongs to the polysaccharide deacetylase family.</text>
</comment>
<dbReference type="HOGENOM" id="CLU_066872_0_0_5"/>
<dbReference type="GO" id="GO:0005975">
    <property type="term" value="P:carbohydrate metabolic process"/>
    <property type="evidence" value="ECO:0007669"/>
    <property type="project" value="InterPro"/>
</dbReference>
<dbReference type="CDD" id="cd10941">
    <property type="entry name" value="CE4_PuuE_HpPgdA_like_2"/>
    <property type="match status" value="1"/>
</dbReference>
<reference evidence="6 7" key="1">
    <citation type="submission" date="2007-05" db="EMBL/GenBank/DDBJ databases">
        <title>Complete sequence of chromosome of Acidiphilium cryptum JF-5.</title>
        <authorList>
            <consortium name="US DOE Joint Genome Institute"/>
            <person name="Copeland A."/>
            <person name="Lucas S."/>
            <person name="Lapidus A."/>
            <person name="Barry K."/>
            <person name="Detter J.C."/>
            <person name="Glavina del Rio T."/>
            <person name="Hammon N."/>
            <person name="Israni S."/>
            <person name="Dalin E."/>
            <person name="Tice H."/>
            <person name="Pitluck S."/>
            <person name="Sims D."/>
            <person name="Brettin T."/>
            <person name="Bruce D."/>
            <person name="Han C."/>
            <person name="Schmutz J."/>
            <person name="Larimer F."/>
            <person name="Land M."/>
            <person name="Hauser L."/>
            <person name="Kyrpides N."/>
            <person name="Kim E."/>
            <person name="Magnuson T."/>
            <person name="Richardson P."/>
        </authorList>
    </citation>
    <scope>NUCLEOTIDE SEQUENCE [LARGE SCALE GENOMIC DNA]</scope>
    <source>
        <strain evidence="6 7">JF-5</strain>
    </source>
</reference>
<dbReference type="PANTHER" id="PTHR47561">
    <property type="entry name" value="POLYSACCHARIDE DEACETYLASE FAMILY PROTEIN (AFU_ORTHOLOGUE AFUA_6G05030)"/>
    <property type="match status" value="1"/>
</dbReference>
<name>A5G2S6_ACICJ</name>
<dbReference type="Pfam" id="PF11959">
    <property type="entry name" value="DUF3473"/>
    <property type="match status" value="1"/>
</dbReference>
<dbReference type="InterPro" id="IPR002509">
    <property type="entry name" value="NODB_dom"/>
</dbReference>
<dbReference type="eggNOG" id="COG0726">
    <property type="taxonomic scope" value="Bacteria"/>
</dbReference>
<evidence type="ECO:0000313" key="7">
    <source>
        <dbReference type="Proteomes" id="UP000000245"/>
    </source>
</evidence>
<evidence type="ECO:0000256" key="1">
    <source>
        <dbReference type="ARBA" id="ARBA00003236"/>
    </source>
</evidence>
<evidence type="ECO:0000256" key="2">
    <source>
        <dbReference type="ARBA" id="ARBA00010973"/>
    </source>
</evidence>